<feature type="coiled-coil region" evidence="1">
    <location>
        <begin position="463"/>
        <end position="497"/>
    </location>
</feature>
<gene>
    <name evidence="3" type="ORF">Ldro_2216</name>
</gene>
<protein>
    <submittedName>
        <fullName evidence="3">Uncharacterized protein</fullName>
    </submittedName>
</protein>
<sequence>MRSKTEIQINADSYIASFNSFLSQQDPSGMENLSLLIETVNSFIGKLKSIDEKNVEEINLLEEVISPLIKEIKEEIIALIKHQTHHQASAKNVKEKLPKSNAPFSIEDFSSLIEEYNNFLNPNAKLQEDAKLIIEDVPKYIQLFSDLPIDLSNPIKAITKLNEALKRIDSKQIRELKAAHQQLSLVIRSAQTEMMEYFLKQANDNKATAYIKKLEEYQEIFNQTRFTRLAPETMVSLIEEFKKIVHYAMQIESATALDNSPTPSATISVIKTASDKKRKPRRTTITFQGDPPPDADIIKRREKVVLVSEPTKTTSPSYQEQVDTIDADTAEVNQKLQKLDAKNKGRELALNAYNDRVIKDQQDKIKKIHEKIAVLNRERSPYKLYLKILLSRILSDSEQREIKELKEKESIASQIGDTVKSIIPSQQETLSNITQFLGIAKSLNDVKREFSTSHHGATVESLIVKETEYLEKLTQLCNEAEQESERINQRINEIHHQEILSSLPATRVEEKYKELVEQEGPLSKSEEEYKALYEQKAELAKAEKEYNALCKNFNETFLTTKELPSAPVGAKLTELSSTLNSLRADQNLAVINVGTRIEELSKIPMLQIDELKARATTFQSEISLLNDRLNILHDHIEKYNGAVDAVLNERTQFNQECVDALQAVKDLFEKTQPHAKAYGLSENDLDNIKLQISKAEKLGKFLLTQYNAYPQPLIYDSKKRDYLSLLAMVKFDLEAKLSAGNGAFLQKAVELQKNLSILREKVKNNSNLLKLTPNELAHAEECLNKIETTLKGVARPQVKDLSNPFRLDFQKLTRLDRQLGEQNLAIDEAIEKAKQIKKASMVQNRTRPSVSANLIQKNSEKILNRQASITPAPLEQKTVKPSTEAHPVIIQPVRKSEPQTTPSFAKGNHGSDSAVQEDIKSMLEKLGKEEATSRSLDDEIASAAQTLQTPTVIEIAANKVSESENAPIEEVQIIKTMIDKIAKEIERIKEFDNNDLRIPILQCMKDELGELANSPPNSSDDFITFSIKSISQALRSEQSNYHRLSTEVADSLNNFINWLLRPITWGIKAWKGETYRARFFPDFSETVVANAAEEAHKSLRQLQQQRLESKVSQDEDNNSDAKLPLIS</sequence>
<dbReference type="EMBL" id="LNXY01000027">
    <property type="protein sequence ID" value="KTC85891.1"/>
    <property type="molecule type" value="Genomic_DNA"/>
</dbReference>
<dbReference type="Proteomes" id="UP000054736">
    <property type="component" value="Unassembled WGS sequence"/>
</dbReference>
<evidence type="ECO:0000313" key="4">
    <source>
        <dbReference type="Proteomes" id="UP000054736"/>
    </source>
</evidence>
<keyword evidence="1" id="KW-0175">Coiled coil</keyword>
<evidence type="ECO:0000313" key="3">
    <source>
        <dbReference type="EMBL" id="KTC85891.1"/>
    </source>
</evidence>
<dbReference type="PATRIC" id="fig|1212489.4.peg.2339"/>
<dbReference type="AlphaFoldDB" id="A0A0W0SRH8"/>
<reference evidence="3 4" key="1">
    <citation type="submission" date="2015-11" db="EMBL/GenBank/DDBJ databases">
        <title>Genomic analysis of 38 Legionella species identifies large and diverse effector repertoires.</title>
        <authorList>
            <person name="Burstein D."/>
            <person name="Amaro F."/>
            <person name="Zusman T."/>
            <person name="Lifshitz Z."/>
            <person name="Cohen O."/>
            <person name="Gilbert J.A."/>
            <person name="Pupko T."/>
            <person name="Shuman H.A."/>
            <person name="Segal G."/>
        </authorList>
    </citation>
    <scope>NUCLEOTIDE SEQUENCE [LARGE SCALE GENOMIC DNA]</scope>
    <source>
        <strain evidence="3 4">ATCC 700990</strain>
    </source>
</reference>
<dbReference type="RefSeq" id="WP_058496486.1">
    <property type="nucleotide sequence ID" value="NZ_CAAAIU010000001.1"/>
</dbReference>
<comment type="caution">
    <text evidence="3">The sequence shown here is derived from an EMBL/GenBank/DDBJ whole genome shotgun (WGS) entry which is preliminary data.</text>
</comment>
<feature type="region of interest" description="Disordered" evidence="2">
    <location>
        <begin position="866"/>
        <end position="914"/>
    </location>
</feature>
<feature type="coiled-coil region" evidence="1">
    <location>
        <begin position="522"/>
        <end position="552"/>
    </location>
</feature>
<keyword evidence="4" id="KW-1185">Reference proteome</keyword>
<accession>A0A0W0SRH8</accession>
<proteinExistence type="predicted"/>
<name>A0A0W0SRH8_9GAMM</name>
<feature type="region of interest" description="Disordered" evidence="2">
    <location>
        <begin position="1099"/>
        <end position="1127"/>
    </location>
</feature>
<dbReference type="OrthoDB" id="10010326at2"/>
<evidence type="ECO:0000256" key="1">
    <source>
        <dbReference type="SAM" id="Coils"/>
    </source>
</evidence>
<dbReference type="STRING" id="1212489.Ldro_2216"/>
<evidence type="ECO:0000256" key="2">
    <source>
        <dbReference type="SAM" id="MobiDB-lite"/>
    </source>
</evidence>
<organism evidence="3 4">
    <name type="scientific">Legionella drozanskii LLAP-1</name>
    <dbReference type="NCBI Taxonomy" id="1212489"/>
    <lineage>
        <taxon>Bacteria</taxon>
        <taxon>Pseudomonadati</taxon>
        <taxon>Pseudomonadota</taxon>
        <taxon>Gammaproteobacteria</taxon>
        <taxon>Legionellales</taxon>
        <taxon>Legionellaceae</taxon>
        <taxon>Legionella</taxon>
    </lineage>
</organism>